<dbReference type="InterPro" id="IPR036595">
    <property type="entry name" value="A-macroglobulin_rcpt-bd_sf"/>
</dbReference>
<dbReference type="PANTHER" id="PTHR11412:SF172">
    <property type="entry name" value="LD23292P"/>
    <property type="match status" value="1"/>
</dbReference>
<protein>
    <submittedName>
        <fullName evidence="8">Putative alpha-macroglobulin</fullName>
    </submittedName>
</protein>
<dbReference type="Pfam" id="PF07678">
    <property type="entry name" value="TED_complement"/>
    <property type="match status" value="1"/>
</dbReference>
<name>A0A6B2E7M4_9DIPT</name>
<dbReference type="PROSITE" id="PS50068">
    <property type="entry name" value="LDLRA_2"/>
    <property type="match status" value="1"/>
</dbReference>
<dbReference type="SUPFAM" id="SSF57424">
    <property type="entry name" value="LDL receptor-like module"/>
    <property type="match status" value="1"/>
</dbReference>
<dbReference type="InterPro" id="IPR013783">
    <property type="entry name" value="Ig-like_fold"/>
</dbReference>
<feature type="chain" id="PRO_5025349150" evidence="4">
    <location>
        <begin position="30"/>
        <end position="1818"/>
    </location>
</feature>
<comment type="caution">
    <text evidence="2">Lacks conserved residue(s) required for the propagation of feature annotation.</text>
</comment>
<dbReference type="SMART" id="SM01359">
    <property type="entry name" value="A2M_N_2"/>
    <property type="match status" value="1"/>
</dbReference>
<feature type="region of interest" description="Disordered" evidence="3">
    <location>
        <begin position="127"/>
        <end position="156"/>
    </location>
</feature>
<dbReference type="Pfam" id="PF07703">
    <property type="entry name" value="A2M_BRD"/>
    <property type="match status" value="1"/>
</dbReference>
<dbReference type="InterPro" id="IPR041555">
    <property type="entry name" value="MG3"/>
</dbReference>
<feature type="domain" description="Alpha-2-macroglobulin bait region" evidence="5">
    <location>
        <begin position="714"/>
        <end position="848"/>
    </location>
</feature>
<dbReference type="Gene3D" id="4.10.400.10">
    <property type="entry name" value="Low-density Lipoprotein Receptor"/>
    <property type="match status" value="1"/>
</dbReference>
<dbReference type="Gene3D" id="2.60.40.10">
    <property type="entry name" value="Immunoglobulins"/>
    <property type="match status" value="2"/>
</dbReference>
<accession>A0A6B2E7M4</accession>
<keyword evidence="4" id="KW-0732">Signal</keyword>
<evidence type="ECO:0000259" key="6">
    <source>
        <dbReference type="SMART" id="SM01360"/>
    </source>
</evidence>
<dbReference type="SUPFAM" id="SSF48239">
    <property type="entry name" value="Terpenoid cyclases/Protein prenyltransferases"/>
    <property type="match status" value="1"/>
</dbReference>
<dbReference type="Pfam" id="PF07677">
    <property type="entry name" value="A2M_recep"/>
    <property type="match status" value="1"/>
</dbReference>
<dbReference type="GO" id="GO:0005615">
    <property type="term" value="C:extracellular space"/>
    <property type="evidence" value="ECO:0007669"/>
    <property type="project" value="InterPro"/>
</dbReference>
<dbReference type="GO" id="GO:0004866">
    <property type="term" value="F:endopeptidase inhibitor activity"/>
    <property type="evidence" value="ECO:0007669"/>
    <property type="project" value="InterPro"/>
</dbReference>
<dbReference type="InterPro" id="IPR008930">
    <property type="entry name" value="Terpenoid_cyclase/PrenylTrfase"/>
</dbReference>
<dbReference type="SMART" id="SM01360">
    <property type="entry name" value="A2M"/>
    <property type="match status" value="1"/>
</dbReference>
<organism evidence="8">
    <name type="scientific">Phlebotomus kandelakii</name>
    <dbReference type="NCBI Taxonomy" id="1109342"/>
    <lineage>
        <taxon>Eukaryota</taxon>
        <taxon>Metazoa</taxon>
        <taxon>Ecdysozoa</taxon>
        <taxon>Arthropoda</taxon>
        <taxon>Hexapoda</taxon>
        <taxon>Insecta</taxon>
        <taxon>Pterygota</taxon>
        <taxon>Neoptera</taxon>
        <taxon>Endopterygota</taxon>
        <taxon>Diptera</taxon>
        <taxon>Nematocera</taxon>
        <taxon>Psychodoidea</taxon>
        <taxon>Psychodidae</taxon>
        <taxon>Phlebotomus</taxon>
        <taxon>Larroussius</taxon>
    </lineage>
</organism>
<dbReference type="SMART" id="SM01361">
    <property type="entry name" value="A2M_recep"/>
    <property type="match status" value="1"/>
</dbReference>
<feature type="domain" description="Alpha-2-macroglobulin" evidence="6">
    <location>
        <begin position="986"/>
        <end position="1077"/>
    </location>
</feature>
<dbReference type="InterPro" id="IPR001599">
    <property type="entry name" value="Macroglobln_a2"/>
</dbReference>
<dbReference type="InterPro" id="IPR011626">
    <property type="entry name" value="Alpha-macroglobulin_TED"/>
</dbReference>
<keyword evidence="1 2" id="KW-1015">Disulfide bond</keyword>
<dbReference type="SMART" id="SM00192">
    <property type="entry name" value="LDLa"/>
    <property type="match status" value="1"/>
</dbReference>
<dbReference type="Gene3D" id="2.60.40.1930">
    <property type="match status" value="2"/>
</dbReference>
<feature type="signal peptide" evidence="4">
    <location>
        <begin position="1"/>
        <end position="29"/>
    </location>
</feature>
<dbReference type="Gene3D" id="2.20.130.20">
    <property type="match status" value="1"/>
</dbReference>
<reference evidence="8" key="1">
    <citation type="submission" date="2019-10" db="EMBL/GenBank/DDBJ databases">
        <title>Short sand fly seasons in Tbilisi, Georgia, hinder development of host immunity to saliva of the visceral leishmaniasis vector Phlebotomus kandelakii.</title>
        <authorList>
            <person name="Oliveira F."/>
            <person name="Giorgobiani E."/>
            <person name="Guimaraes-Costa A.B."/>
            <person name="Abdeladhim M."/>
            <person name="Oristian J."/>
            <person name="Tskhvaradze L."/>
            <person name="Tsertsvadze N."/>
            <person name="Zakalashvili M."/>
            <person name="Valenzuela J.G."/>
            <person name="Kamhawi S."/>
        </authorList>
    </citation>
    <scope>NUCLEOTIDE SEQUENCE</scope>
    <source>
        <strain evidence="8">Wild-capture in Tbilisi</strain>
        <tissue evidence="8">Salivary glands</tissue>
    </source>
</reference>
<dbReference type="Gene3D" id="1.50.10.20">
    <property type="match status" value="1"/>
</dbReference>
<dbReference type="PANTHER" id="PTHR11412">
    <property type="entry name" value="MACROGLOBULIN / COMPLEMENT"/>
    <property type="match status" value="1"/>
</dbReference>
<dbReference type="Pfam" id="PF00207">
    <property type="entry name" value="A2M"/>
    <property type="match status" value="1"/>
</dbReference>
<dbReference type="InterPro" id="IPR002890">
    <property type="entry name" value="MG2"/>
</dbReference>
<dbReference type="SMART" id="SM01419">
    <property type="entry name" value="Thiol-ester_cl"/>
    <property type="match status" value="1"/>
</dbReference>
<dbReference type="InterPro" id="IPR047565">
    <property type="entry name" value="Alpha-macroglob_thiol-ester_cl"/>
</dbReference>
<dbReference type="InterPro" id="IPR036055">
    <property type="entry name" value="LDL_receptor-like_sf"/>
</dbReference>
<feature type="disulfide bond" evidence="2">
    <location>
        <begin position="933"/>
        <end position="951"/>
    </location>
</feature>
<dbReference type="Gene3D" id="2.60.40.2950">
    <property type="match status" value="1"/>
</dbReference>
<dbReference type="EMBL" id="GIFK01000435">
    <property type="protein sequence ID" value="NBJ58138.1"/>
    <property type="molecule type" value="Transcribed_RNA"/>
</dbReference>
<dbReference type="Pfam" id="PF17791">
    <property type="entry name" value="MG3"/>
    <property type="match status" value="1"/>
</dbReference>
<dbReference type="SUPFAM" id="SSF49410">
    <property type="entry name" value="Alpha-macroglobulin receptor domain"/>
    <property type="match status" value="1"/>
</dbReference>
<evidence type="ECO:0000256" key="2">
    <source>
        <dbReference type="PROSITE-ProRule" id="PRU00124"/>
    </source>
</evidence>
<dbReference type="InterPro" id="IPR009048">
    <property type="entry name" value="A-macroglobulin_rcpt-bd"/>
</dbReference>
<dbReference type="Gene3D" id="2.60.40.1940">
    <property type="match status" value="1"/>
</dbReference>
<dbReference type="Gene3D" id="2.60.40.690">
    <property type="entry name" value="Alpha-macroglobulin, receptor-binding domain"/>
    <property type="match status" value="1"/>
</dbReference>
<dbReference type="InterPro" id="IPR011625">
    <property type="entry name" value="A2M_N_BRD"/>
</dbReference>
<dbReference type="InterPro" id="IPR050473">
    <property type="entry name" value="A2M/Complement_sys"/>
</dbReference>
<evidence type="ECO:0000256" key="4">
    <source>
        <dbReference type="SAM" id="SignalP"/>
    </source>
</evidence>
<dbReference type="Gene3D" id="6.20.50.160">
    <property type="match status" value="1"/>
</dbReference>
<feature type="disulfide bond" evidence="2">
    <location>
        <begin position="945"/>
        <end position="960"/>
    </location>
</feature>
<evidence type="ECO:0000259" key="7">
    <source>
        <dbReference type="SMART" id="SM01361"/>
    </source>
</evidence>
<evidence type="ECO:0000313" key="8">
    <source>
        <dbReference type="EMBL" id="NBJ58138.1"/>
    </source>
</evidence>
<proteinExistence type="predicted"/>
<dbReference type="CDD" id="cd00112">
    <property type="entry name" value="LDLa"/>
    <property type="match status" value="1"/>
</dbReference>
<evidence type="ECO:0000256" key="3">
    <source>
        <dbReference type="SAM" id="MobiDB-lite"/>
    </source>
</evidence>
<dbReference type="InterPro" id="IPR002172">
    <property type="entry name" value="LDrepeatLR_classA_rpt"/>
</dbReference>
<dbReference type="Pfam" id="PF01835">
    <property type="entry name" value="MG2"/>
    <property type="match status" value="1"/>
</dbReference>
<feature type="domain" description="Alpha-macroglobulin receptor-binding" evidence="7">
    <location>
        <begin position="1659"/>
        <end position="1750"/>
    </location>
</feature>
<sequence>MKRGRYGPTEGASVVALVLLAVVIDKTIGQQANSPNDVYTRYGSDEQYNRYPTQTYDGPNRDVNDLNPFSVTRDGLFGGTSDRPNYGGFAGDNYGGGSVFGNDNFGQSRDNYDPTRPFGNDGVSTGGFPNRDRDFNRPAVGPISVPGSPYASPNRDRDFNPNVNPFNRNIYSDDNLIINEATYFIVASRMVRPGQVYRVSVNVVSTPLPISVRASISRNGVEMSNDQKEVKEGIPEELLMRIPATSVKGEYKLRVEGLYNSVVGGLAFLNETKVTFSQRSMTIFVQTDKPVYMQSETVRFRTIPITTELRGFDNSVDVYMVDPQGHIMRRWLSRQSNLGTVSLFYKLSDQPRYGEWTIRVVARGQVEEHTFQVEEYYQSRFEVNVTMPAFFFNSDPFIYGKIMANFTSGAPVNGNLTLKATIRPIGFINPKILNMRYRVGNTGGYRREDEHYNRDATYNNLFGPQNIPPDRQFLDDRYREQQGFQESYIVEKHFNFDERWPFWMDKPEYNQVFDPWTRSYRNQLPYLRFFNGTFDFKFPMAELEQMVPNLSGMEVLITATVGERFYDEVIEGYAMTRVYNSSIRVAFLGGTPQVFKPAMPFTCYLVAEYHDGSPLPFDNFFYGTMEITGWIESRAGGRRDYPLRNIRMSERDGIWELKVDLRNDLNLDNSKQSNDFLNEASSMRLIANFIDSRGERASSELLLLGHHSPLNQQIKVTTSTTDAKVGEYIVLHIQSNFHMDHFHYIVMSKGIVLLTGQENMQEGIRTMAITLSAEMAPVSTVVAWHVGRRGLIVADSLTFPVNGISRNNFTVFINNRKARTGDKVEVAIYGEPGAYVGLSGIDNAFYTMQAGNELTYANVITKMSSFDEQTNGTFKHRWYSHEGNPDELVYYPSSTFGIDANRTFEYSGLVVFTDAVIPRRLEICNVTLGYGECLNGRCYRLDKECDGYFDCEDGTDEIDCDYHNATLLADFRKYRFNRIQRHYENVWLWKDVNIGPHGRFIFNIDVPHRPALWMVSAFGVSPTMGFGMVAKAIEYVGVQPFFINVEMPSACRQGEQVGIRVTVFNYMTNAIEATVVLHGSPDYKFVHVDENGIVRSYNPRTSFGEHQFFIYLEAQGTAIVYLPIVPQRLGDIEVTMHAATLLGLDKVTRKLHVEADGLPQYRHQSILLDLSNRAYVFQYMHVNVTETPIIPYEVDRYYVYGSNRAKISLVGDVVGPIFPTMPVNVTSLIHLPMESAEQNMFSFAANLFTVMYMRLINQRNKTIEKHAFHHMNTGYQRQLSFMNKDGSFSLFRSDWNQSDPSVWLTAYCVKIFQEASFYEWENFIYIDPNMIQKSVAWLLRHQTPEGSFYETTWSPDRKMNCTQNELLRSRNITLTAHVLITLASVKDLAAGGLGARVSMAQQRAIDWIDRNLKLIKDVGGPYEAAIVTYALMQSNAPHAEQSFSILAKHARTIGEFMYWGNQEVPQPPTKLENQKYFSLPRLPYEFDSQNIETTAYALLVYVTRRELLVDPIVRWLNAQRLTDGGWASTQDTSVAMKALIEYTVRSRIRDVSQLAVTVEATSLPGKSKTLYITDNNLADLQSIEIPDAWGTVKVQAKGAGYAILQMHVQYNVDDKKYQTEPPVPSFDLNAHAVFHGRNQSHITYYACQRWINLNESVRSGMAVLDVAIPTGYFVQQQKLDTYILSRRVRHLQRAKYQEKKVLFYFDYLDSEDICLNFTIERWFPVANMSRYLPIRVYDYYAPERFNETLFDALPTYLLNICEVCGSSQCPYCAIYNAAVKAPIPFLLIVGAIAAVTIRHFRITGRGFLSLISMAMWNT</sequence>
<evidence type="ECO:0000256" key="1">
    <source>
        <dbReference type="ARBA" id="ARBA00023157"/>
    </source>
</evidence>
<evidence type="ECO:0000259" key="5">
    <source>
        <dbReference type="SMART" id="SM01359"/>
    </source>
</evidence>